<dbReference type="Gene3D" id="3.30.450.20">
    <property type="entry name" value="PAS domain"/>
    <property type="match status" value="2"/>
</dbReference>
<dbReference type="eggNOG" id="COG3920">
    <property type="taxonomic scope" value="Bacteria"/>
</dbReference>
<name>A0A0D0NKL9_9RHOB</name>
<keyword evidence="8" id="KW-0145">Chemotaxis</keyword>
<dbReference type="GO" id="GO:0006935">
    <property type="term" value="P:chemotaxis"/>
    <property type="evidence" value="ECO:0007669"/>
    <property type="project" value="UniProtKB-UniRule"/>
</dbReference>
<feature type="active site" evidence="8">
    <location>
        <position position="135"/>
    </location>
</feature>
<dbReference type="SUPFAM" id="SSF52738">
    <property type="entry name" value="Methylesterase CheB, C-terminal domain"/>
    <property type="match status" value="1"/>
</dbReference>
<keyword evidence="3" id="KW-0597">Phosphoprotein</keyword>
<dbReference type="Gene3D" id="3.30.565.10">
    <property type="entry name" value="Histidine kinase-like ATPase, C-terminal domain"/>
    <property type="match status" value="1"/>
</dbReference>
<evidence type="ECO:0000259" key="10">
    <source>
        <dbReference type="PROSITE" id="PS50122"/>
    </source>
</evidence>
<dbReference type="Pfam" id="PF08448">
    <property type="entry name" value="PAS_4"/>
    <property type="match status" value="1"/>
</dbReference>
<dbReference type="Pfam" id="PF13185">
    <property type="entry name" value="GAF_2"/>
    <property type="match status" value="1"/>
</dbReference>
<dbReference type="SUPFAM" id="SSF55785">
    <property type="entry name" value="PYP-like sensor domain (PAS domain)"/>
    <property type="match status" value="1"/>
</dbReference>
<dbReference type="InterPro" id="IPR029016">
    <property type="entry name" value="GAF-like_dom_sf"/>
</dbReference>
<dbReference type="Pfam" id="PF01339">
    <property type="entry name" value="CheB_methylest"/>
    <property type="match status" value="1"/>
</dbReference>
<sequence length="1328" mass="145052">MTGAEQTLPIVAVGASAGGLPALRRLLGAVEEKTGAAWIVVQHLDPTHETRLPELLGRATGMPVAEGADGTRLKADHVYVAPPGMDIGIDGDRLTVTEPTEPRFHRSPIDHLLTGLAEARGADAIGVILSGTGTDGAQGCRDIKSAGGAVLNQQPEDAEFDGMPQAAVASGPVDAMDKADRLAGHVLALLRQHATETVPPEEPDTSTLAEIVDLLADRENYNFEEYKPGTLGRRIRRRMRITGCADLGVYRDRLAEDPDERQALVRDLLIGVTRFFRDPEAWETFETRAVDAVIERARDGDALRAWVAGCATGEEAYTMAIVILERIEASGKAIDPLIFATDLNGDAIEAARIGRYPAASVAEMSPERIDRWFRREGDHVKVRDMLRDRLIFAEQNAISDPPFSSLDIISCRNLMIYLGVEAQRRVMETFHFALREDGLLFLGLSETIERTRHLFRPVDQRQRIYSRLPTDPARRGKAAGRGGGRGILLREEAGTRPALTQRQDAAVQAMLARYAPPAVLVDDAFEVQSFHGEVGEFLQFRRGSLSSSLVPMLRDGFQARVWNALVAARRTGEPTSAAVMLPGETRQHVGLLVEPVPQPDGSRAFLVYFGRRDDPQPDSQVGPVEAERQLVEAYEAEIAALRRELQGVMERSETSNEELQAANEEVMSANEELQSSNEELETSREELQSLNEELTTINVELEEKVSELETTNDDLANLIRSTDVATLFLDTDFAIRRYSARVGDLIAIRSADVGRPLGDLRMLVDDPDVIDDARHVLETLDTHETEVTGEGYAYLRRITPFRTLSNRIAGVIVIWSDVRRLREASYRMAAQAGRQASIAELSRIALGTGSLDTLLARAAEDVRTHAGADFVGIDVPDAERSVFRMTAGAGWPRGMAGHTESPDDPASYPGLVQRLAQPVATSDFSAPDAAIRPSQLLADTGVASGIALPIGPALQSWGVLGVWRRDTGGFDEERTTYVAAVANLLWLAVSQHESQRLRDGQRRALQDLINGLPVMIAVVNADLRFDMTNRAIEAAGFTIDELRGAPIGDVFGARTAEILGEALAAPDREKVELEAEIAIPGTGPRTFLIHGARRPAGRGADGFFVAAVDIHDRKQWEERTRVVSAELDHRVKNILALVNTIARMTGRNADSIETFRETFGDRIQSLARTHAALAETRWQGIALRQLLDDELEAYRTDGLTNVSLDGPDVHLGSRAAQSFALAFHELTTNAVRHGAMSYGNGRLAVSWDVADGRLDLTWQEDGLSGLTPPEQTSFGSSVIRSAIESQLTGTLEMTFRPSGLFCRISVPESALQEAQPNVGHGETDDPRS</sequence>
<evidence type="ECO:0000256" key="7">
    <source>
        <dbReference type="ARBA" id="ARBA00022840"/>
    </source>
</evidence>
<evidence type="ECO:0000256" key="1">
    <source>
        <dbReference type="ARBA" id="ARBA00000085"/>
    </source>
</evidence>
<dbReference type="InterPro" id="IPR036890">
    <property type="entry name" value="HATPase_C_sf"/>
</dbReference>
<evidence type="ECO:0000256" key="9">
    <source>
        <dbReference type="SAM" id="MobiDB-lite"/>
    </source>
</evidence>
<evidence type="ECO:0000256" key="6">
    <source>
        <dbReference type="ARBA" id="ARBA00022777"/>
    </source>
</evidence>
<dbReference type="Pfam" id="PF03705">
    <property type="entry name" value="CheR_N"/>
    <property type="match status" value="1"/>
</dbReference>
<keyword evidence="4 12" id="KW-0808">Transferase</keyword>
<evidence type="ECO:0000256" key="8">
    <source>
        <dbReference type="PROSITE-ProRule" id="PRU00050"/>
    </source>
</evidence>
<dbReference type="GO" id="GO:0005737">
    <property type="term" value="C:cytoplasm"/>
    <property type="evidence" value="ECO:0007669"/>
    <property type="project" value="InterPro"/>
</dbReference>
<dbReference type="PANTHER" id="PTHR24422:SF27">
    <property type="entry name" value="PROTEIN-GLUTAMATE O-METHYLTRANSFERASE"/>
    <property type="match status" value="1"/>
</dbReference>
<dbReference type="InterPro" id="IPR050903">
    <property type="entry name" value="Bact_Chemotaxis_MeTrfase"/>
</dbReference>
<dbReference type="Pfam" id="PF01739">
    <property type="entry name" value="CheR"/>
    <property type="match status" value="1"/>
</dbReference>
<dbReference type="GO" id="GO:0005524">
    <property type="term" value="F:ATP binding"/>
    <property type="evidence" value="ECO:0007669"/>
    <property type="project" value="UniProtKB-KW"/>
</dbReference>
<feature type="domain" description="CheB-type methylesterase" evidence="10">
    <location>
        <begin position="7"/>
        <end position="193"/>
    </location>
</feature>
<dbReference type="InterPro" id="IPR035909">
    <property type="entry name" value="CheB_C"/>
</dbReference>
<dbReference type="GO" id="GO:0004673">
    <property type="term" value="F:protein histidine kinase activity"/>
    <property type="evidence" value="ECO:0007669"/>
    <property type="project" value="UniProtKB-EC"/>
</dbReference>
<dbReference type="CDD" id="cd16434">
    <property type="entry name" value="CheB-CheR_fusion"/>
    <property type="match status" value="1"/>
</dbReference>
<dbReference type="InterPro" id="IPR035965">
    <property type="entry name" value="PAS-like_dom_sf"/>
</dbReference>
<dbReference type="InterPro" id="IPR022641">
    <property type="entry name" value="CheR_N"/>
</dbReference>
<feature type="region of interest" description="Disordered" evidence="9">
    <location>
        <begin position="649"/>
        <end position="679"/>
    </location>
</feature>
<dbReference type="SUPFAM" id="SSF55781">
    <property type="entry name" value="GAF domain-like"/>
    <property type="match status" value="1"/>
</dbReference>
<protein>
    <recommendedName>
        <fullName evidence="2">histidine kinase</fullName>
        <ecNumber evidence="2">2.7.13.3</ecNumber>
    </recommendedName>
</protein>
<dbReference type="PANTHER" id="PTHR24422">
    <property type="entry name" value="CHEMOTAXIS PROTEIN METHYLTRANSFERASE"/>
    <property type="match status" value="1"/>
</dbReference>
<evidence type="ECO:0000256" key="5">
    <source>
        <dbReference type="ARBA" id="ARBA00022741"/>
    </source>
</evidence>
<dbReference type="OrthoDB" id="9816309at2"/>
<dbReference type="SMART" id="SM00911">
    <property type="entry name" value="HWE_HK"/>
    <property type="match status" value="1"/>
</dbReference>
<dbReference type="InterPro" id="IPR011102">
    <property type="entry name" value="Sig_transdc_His_kinase_HWE"/>
</dbReference>
<dbReference type="PATRIC" id="fig|1123501.6.peg.2706"/>
<feature type="active site" evidence="8">
    <location>
        <position position="16"/>
    </location>
</feature>
<dbReference type="GO" id="GO:0032259">
    <property type="term" value="P:methylation"/>
    <property type="evidence" value="ECO:0007669"/>
    <property type="project" value="UniProtKB-KW"/>
</dbReference>
<dbReference type="STRING" id="1123501.Wenmar_02594"/>
<evidence type="ECO:0000256" key="3">
    <source>
        <dbReference type="ARBA" id="ARBA00022553"/>
    </source>
</evidence>
<dbReference type="PRINTS" id="PR00996">
    <property type="entry name" value="CHERMTFRASE"/>
</dbReference>
<gene>
    <name evidence="12" type="ORF">Wenmar_02594</name>
</gene>
<feature type="active site" evidence="8">
    <location>
        <position position="43"/>
    </location>
</feature>
<dbReference type="SMART" id="SM00138">
    <property type="entry name" value="MeTrc"/>
    <property type="match status" value="1"/>
</dbReference>
<dbReference type="eggNOG" id="COG2201">
    <property type="taxonomic scope" value="Bacteria"/>
</dbReference>
<dbReference type="Gene3D" id="3.40.50.180">
    <property type="entry name" value="Methylesterase CheB, C-terminal domain"/>
    <property type="match status" value="1"/>
</dbReference>
<keyword evidence="12" id="KW-0489">Methyltransferase</keyword>
<dbReference type="SMART" id="SM00065">
    <property type="entry name" value="GAF"/>
    <property type="match status" value="1"/>
</dbReference>
<dbReference type="Pfam" id="PF13596">
    <property type="entry name" value="PAS_10"/>
    <property type="match status" value="1"/>
</dbReference>
<dbReference type="GO" id="GO:0008757">
    <property type="term" value="F:S-adenosylmethionine-dependent methyltransferase activity"/>
    <property type="evidence" value="ECO:0007669"/>
    <property type="project" value="InterPro"/>
</dbReference>
<comment type="caution">
    <text evidence="12">The sequence shown here is derived from an EMBL/GenBank/DDBJ whole genome shotgun (WGS) entry which is preliminary data.</text>
</comment>
<dbReference type="eggNOG" id="COG1352">
    <property type="taxonomic scope" value="Bacteria"/>
</dbReference>
<dbReference type="SUPFAM" id="SSF53335">
    <property type="entry name" value="S-adenosyl-L-methionine-dependent methyltransferases"/>
    <property type="match status" value="1"/>
</dbReference>
<keyword evidence="8 12" id="KW-0378">Hydrolase</keyword>
<dbReference type="InterPro" id="IPR003018">
    <property type="entry name" value="GAF"/>
</dbReference>
<dbReference type="EMBL" id="AONG01000012">
    <property type="protein sequence ID" value="KIQ68865.1"/>
    <property type="molecule type" value="Genomic_DNA"/>
</dbReference>
<dbReference type="RefSeq" id="WP_018301497.1">
    <property type="nucleotide sequence ID" value="NZ_KB902277.1"/>
</dbReference>
<dbReference type="GO" id="GO:0000156">
    <property type="term" value="F:phosphorelay response regulator activity"/>
    <property type="evidence" value="ECO:0007669"/>
    <property type="project" value="InterPro"/>
</dbReference>
<evidence type="ECO:0000256" key="2">
    <source>
        <dbReference type="ARBA" id="ARBA00012438"/>
    </source>
</evidence>
<keyword evidence="7" id="KW-0067">ATP-binding</keyword>
<dbReference type="GO" id="GO:0008984">
    <property type="term" value="F:protein-glutamate methylesterase activity"/>
    <property type="evidence" value="ECO:0007669"/>
    <property type="project" value="InterPro"/>
</dbReference>
<dbReference type="Proteomes" id="UP000035100">
    <property type="component" value="Unassembled WGS sequence"/>
</dbReference>
<dbReference type="Gene3D" id="3.30.450.40">
    <property type="match status" value="1"/>
</dbReference>
<dbReference type="InterPro" id="IPR000780">
    <property type="entry name" value="CheR_MeTrfase"/>
</dbReference>
<proteinExistence type="predicted"/>
<dbReference type="InterPro" id="IPR022642">
    <property type="entry name" value="CheR_C"/>
</dbReference>
<evidence type="ECO:0000259" key="11">
    <source>
        <dbReference type="PROSITE" id="PS50123"/>
    </source>
</evidence>
<comment type="catalytic activity">
    <reaction evidence="1">
        <text>ATP + protein L-histidine = ADP + protein N-phospho-L-histidine.</text>
        <dbReference type="EC" id="2.7.13.3"/>
    </reaction>
</comment>
<organism evidence="12 13">
    <name type="scientific">Wenxinia marina DSM 24838</name>
    <dbReference type="NCBI Taxonomy" id="1123501"/>
    <lineage>
        <taxon>Bacteria</taxon>
        <taxon>Pseudomonadati</taxon>
        <taxon>Pseudomonadota</taxon>
        <taxon>Alphaproteobacteria</taxon>
        <taxon>Rhodobacterales</taxon>
        <taxon>Roseobacteraceae</taxon>
        <taxon>Wenxinia</taxon>
    </lineage>
</organism>
<keyword evidence="6" id="KW-0418">Kinase</keyword>
<evidence type="ECO:0000313" key="12">
    <source>
        <dbReference type="EMBL" id="KIQ68865.1"/>
    </source>
</evidence>
<keyword evidence="13" id="KW-1185">Reference proteome</keyword>
<dbReference type="InterPro" id="IPR029063">
    <property type="entry name" value="SAM-dependent_MTases_sf"/>
</dbReference>
<evidence type="ECO:0000256" key="4">
    <source>
        <dbReference type="ARBA" id="ARBA00022679"/>
    </source>
</evidence>
<dbReference type="InterPro" id="IPR000673">
    <property type="entry name" value="Sig_transdc_resp-reg_Me-estase"/>
</dbReference>
<dbReference type="EC" id="2.7.13.3" evidence="2"/>
<dbReference type="Gene3D" id="3.40.50.150">
    <property type="entry name" value="Vaccinia Virus protein VP39"/>
    <property type="match status" value="1"/>
</dbReference>
<feature type="domain" description="CheR-type methyltransferase" evidence="11">
    <location>
        <begin position="208"/>
        <end position="471"/>
    </location>
</feature>
<dbReference type="Pfam" id="PF07536">
    <property type="entry name" value="HWE_HK"/>
    <property type="match status" value="1"/>
</dbReference>
<accession>A0A0D0NKL9</accession>
<dbReference type="SUPFAM" id="SSF47757">
    <property type="entry name" value="Chemotaxis receptor methyltransferase CheR, N-terminal domain"/>
    <property type="match status" value="1"/>
</dbReference>
<reference evidence="12 13" key="1">
    <citation type="submission" date="2013-01" db="EMBL/GenBank/DDBJ databases">
        <authorList>
            <person name="Fiebig A."/>
            <person name="Goeker M."/>
            <person name="Klenk H.-P.P."/>
        </authorList>
    </citation>
    <scope>NUCLEOTIDE SEQUENCE [LARGE SCALE GENOMIC DNA]</scope>
    <source>
        <strain evidence="12 13">DSM 24838</strain>
    </source>
</reference>
<dbReference type="PROSITE" id="PS50123">
    <property type="entry name" value="CHER"/>
    <property type="match status" value="1"/>
</dbReference>
<keyword evidence="5" id="KW-0547">Nucleotide-binding</keyword>
<dbReference type="PROSITE" id="PS50122">
    <property type="entry name" value="CHEB"/>
    <property type="match status" value="1"/>
</dbReference>
<evidence type="ECO:0000313" key="13">
    <source>
        <dbReference type="Proteomes" id="UP000035100"/>
    </source>
</evidence>
<dbReference type="InterPro" id="IPR013656">
    <property type="entry name" value="PAS_4"/>
</dbReference>